<dbReference type="Proteomes" id="UP000326950">
    <property type="component" value="Unassembled WGS sequence"/>
</dbReference>
<dbReference type="GO" id="GO:0016301">
    <property type="term" value="F:kinase activity"/>
    <property type="evidence" value="ECO:0007669"/>
    <property type="project" value="UniProtKB-KW"/>
</dbReference>
<dbReference type="InterPro" id="IPR039207">
    <property type="entry name" value="MMTAG2-like"/>
</dbReference>
<feature type="compositionally biased region" description="Basic and acidic residues" evidence="2">
    <location>
        <begin position="7"/>
        <end position="26"/>
    </location>
</feature>
<keyword evidence="5" id="KW-1185">Reference proteome</keyword>
<gene>
    <name evidence="4" type="ORF">BDV40DRAFT_298726</name>
</gene>
<keyword evidence="4" id="KW-0808">Transferase</keyword>
<keyword evidence="1" id="KW-0175">Coiled coil</keyword>
<reference evidence="4 5" key="1">
    <citation type="submission" date="2019-04" db="EMBL/GenBank/DDBJ databases">
        <title>Friends and foes A comparative genomics study of 23 Aspergillus species from section Flavi.</title>
        <authorList>
            <consortium name="DOE Joint Genome Institute"/>
            <person name="Kjaerbolling I."/>
            <person name="Vesth T."/>
            <person name="Frisvad J.C."/>
            <person name="Nybo J.L."/>
            <person name="Theobald S."/>
            <person name="Kildgaard S."/>
            <person name="Isbrandt T."/>
            <person name="Kuo A."/>
            <person name="Sato A."/>
            <person name="Lyhne E.K."/>
            <person name="Kogle M.E."/>
            <person name="Wiebenga A."/>
            <person name="Kun R.S."/>
            <person name="Lubbers R.J."/>
            <person name="Makela M.R."/>
            <person name="Barry K."/>
            <person name="Chovatia M."/>
            <person name="Clum A."/>
            <person name="Daum C."/>
            <person name="Haridas S."/>
            <person name="He G."/>
            <person name="LaButti K."/>
            <person name="Lipzen A."/>
            <person name="Mondo S."/>
            <person name="Riley R."/>
            <person name="Salamov A."/>
            <person name="Simmons B.A."/>
            <person name="Magnuson J.K."/>
            <person name="Henrissat B."/>
            <person name="Mortensen U.H."/>
            <person name="Larsen T.O."/>
            <person name="Devries R.P."/>
            <person name="Grigoriev I.V."/>
            <person name="Machida M."/>
            <person name="Baker S.E."/>
            <person name="Andersen M.R."/>
        </authorList>
    </citation>
    <scope>NUCLEOTIDE SEQUENCE [LARGE SCALE GENOMIC DNA]</scope>
    <source>
        <strain evidence="4 5">CBS 117626</strain>
    </source>
</reference>
<feature type="coiled-coil region" evidence="1">
    <location>
        <begin position="58"/>
        <end position="85"/>
    </location>
</feature>
<dbReference type="Pfam" id="PF10159">
    <property type="entry name" value="MMtag"/>
    <property type="match status" value="1"/>
</dbReference>
<dbReference type="EMBL" id="ML738610">
    <property type="protein sequence ID" value="KAE8164239.1"/>
    <property type="molecule type" value="Genomic_DNA"/>
</dbReference>
<keyword evidence="4" id="KW-0418">Kinase</keyword>
<dbReference type="PANTHER" id="PTHR14580:SF0">
    <property type="entry name" value="MULTIPLE MYELOMA TUMOR-ASSOCIATED PROTEIN 2"/>
    <property type="match status" value="1"/>
</dbReference>
<evidence type="ECO:0000256" key="1">
    <source>
        <dbReference type="SAM" id="Coils"/>
    </source>
</evidence>
<dbReference type="OrthoDB" id="5390672at2759"/>
<evidence type="ECO:0000256" key="2">
    <source>
        <dbReference type="SAM" id="MobiDB-lite"/>
    </source>
</evidence>
<dbReference type="AlphaFoldDB" id="A0A5N6UZX4"/>
<evidence type="ECO:0000259" key="3">
    <source>
        <dbReference type="Pfam" id="PF10159"/>
    </source>
</evidence>
<feature type="domain" description="Multiple myeloma tumor-associated protein 2-like N-terminal" evidence="3">
    <location>
        <begin position="11"/>
        <end position="88"/>
    </location>
</feature>
<evidence type="ECO:0000313" key="5">
    <source>
        <dbReference type="Proteomes" id="UP000326950"/>
    </source>
</evidence>
<dbReference type="InterPro" id="IPR019315">
    <property type="entry name" value="MMTA2_N"/>
</dbReference>
<dbReference type="PANTHER" id="PTHR14580">
    <property type="entry name" value="MULTIPLE MYELOMA TUMOR-ASSOCIATED PROTEIN 2 FAMILY MEMBER"/>
    <property type="match status" value="1"/>
</dbReference>
<feature type="region of interest" description="Disordered" evidence="2">
    <location>
        <begin position="1"/>
        <end position="26"/>
    </location>
</feature>
<feature type="region of interest" description="Disordered" evidence="2">
    <location>
        <begin position="141"/>
        <end position="179"/>
    </location>
</feature>
<name>A0A5N6UZX4_ASPTM</name>
<evidence type="ECO:0000313" key="4">
    <source>
        <dbReference type="EMBL" id="KAE8164239.1"/>
    </source>
</evidence>
<sequence>MDLVASIRKEGSRGGRGDFKWSDVKDSSHRENYLGHSVMAPVGRWQQGRDLMWYTRADDSEEDRIRKEREEKQRVKEAEEEAMARALGLPVPEKRASSNANLTPLGDKDVQKAVRDTAAGDGLAVDEAGNGIGYGSFRGRASSLSGTVEDDKFEPVGLDPHSADKRRQGSDRKTGRGNTDTVGIVMSANIVTGVIGIGLGLGRQIAQGGDRAHGLEAETGGVTTKAGDAETSIIIPAIEIQTTIVGVEFSLRKFAFSTNGVGAFVEKR</sequence>
<organism evidence="4 5">
    <name type="scientific">Aspergillus tamarii</name>
    <dbReference type="NCBI Taxonomy" id="41984"/>
    <lineage>
        <taxon>Eukaryota</taxon>
        <taxon>Fungi</taxon>
        <taxon>Dikarya</taxon>
        <taxon>Ascomycota</taxon>
        <taxon>Pezizomycotina</taxon>
        <taxon>Eurotiomycetes</taxon>
        <taxon>Eurotiomycetidae</taxon>
        <taxon>Eurotiales</taxon>
        <taxon>Aspergillaceae</taxon>
        <taxon>Aspergillus</taxon>
        <taxon>Aspergillus subgen. Circumdati</taxon>
    </lineage>
</organism>
<protein>
    <submittedName>
        <fullName evidence="4">Kinase phosphorylation protein-domain-containing protein</fullName>
    </submittedName>
</protein>
<accession>A0A5N6UZX4</accession>
<proteinExistence type="predicted"/>
<feature type="compositionally biased region" description="Basic and acidic residues" evidence="2">
    <location>
        <begin position="161"/>
        <end position="174"/>
    </location>
</feature>